<evidence type="ECO:0000256" key="7">
    <source>
        <dbReference type="ARBA" id="ARBA00025067"/>
    </source>
</evidence>
<evidence type="ECO:0000256" key="6">
    <source>
        <dbReference type="ARBA" id="ARBA00023002"/>
    </source>
</evidence>
<sequence>MISLIVARARNGAIGRDNTIPWHAPEDLKFFQRETLGGAVVMGRNTWDSLPKRPLARRLNIVVTSRPGDSEDALFLPLYQAVSAARAAGYFRIYAIGGAGIYRAFLPLADRLLVTDVDLDVPDADTFFPAVAPDQWSVVAELSLRADAPTCMVREYRRNHAGQS</sequence>
<protein>
    <recommendedName>
        <fullName evidence="3 8">Dihydrofolate reductase</fullName>
        <ecNumber evidence="3 8">1.5.1.3</ecNumber>
    </recommendedName>
</protein>
<evidence type="ECO:0000256" key="8">
    <source>
        <dbReference type="PIRNR" id="PIRNR000194"/>
    </source>
</evidence>
<keyword evidence="6 8" id="KW-0560">Oxidoreductase</keyword>
<dbReference type="PROSITE" id="PS00075">
    <property type="entry name" value="DHFR_1"/>
    <property type="match status" value="1"/>
</dbReference>
<dbReference type="Proteomes" id="UP001431784">
    <property type="component" value="Unassembled WGS sequence"/>
</dbReference>
<dbReference type="RefSeq" id="WP_274350270.1">
    <property type="nucleotide sequence ID" value="NZ_JAQZSM010000001.1"/>
</dbReference>
<dbReference type="InterPro" id="IPR024072">
    <property type="entry name" value="DHFR-like_dom_sf"/>
</dbReference>
<gene>
    <name evidence="11" type="ORF">PUT78_01570</name>
</gene>
<accession>A0ABT5T3T5</accession>
<evidence type="ECO:0000256" key="2">
    <source>
        <dbReference type="ARBA" id="ARBA00009539"/>
    </source>
</evidence>
<dbReference type="PROSITE" id="PS51330">
    <property type="entry name" value="DHFR_2"/>
    <property type="match status" value="1"/>
</dbReference>
<evidence type="ECO:0000256" key="3">
    <source>
        <dbReference type="ARBA" id="ARBA00012856"/>
    </source>
</evidence>
<dbReference type="CDD" id="cd00209">
    <property type="entry name" value="DHFR"/>
    <property type="match status" value="1"/>
</dbReference>
<dbReference type="InterPro" id="IPR012259">
    <property type="entry name" value="DHFR"/>
</dbReference>
<evidence type="ECO:0000256" key="1">
    <source>
        <dbReference type="ARBA" id="ARBA00004903"/>
    </source>
</evidence>
<comment type="catalytic activity">
    <reaction evidence="8">
        <text>(6S)-5,6,7,8-tetrahydrofolate + NADP(+) = 7,8-dihydrofolate + NADPH + H(+)</text>
        <dbReference type="Rhea" id="RHEA:15009"/>
        <dbReference type="ChEBI" id="CHEBI:15378"/>
        <dbReference type="ChEBI" id="CHEBI:57451"/>
        <dbReference type="ChEBI" id="CHEBI:57453"/>
        <dbReference type="ChEBI" id="CHEBI:57783"/>
        <dbReference type="ChEBI" id="CHEBI:58349"/>
        <dbReference type="EC" id="1.5.1.3"/>
    </reaction>
</comment>
<keyword evidence="5 8" id="KW-0521">NADP</keyword>
<dbReference type="Gene3D" id="3.40.430.10">
    <property type="entry name" value="Dihydrofolate Reductase, subunit A"/>
    <property type="match status" value="1"/>
</dbReference>
<evidence type="ECO:0000259" key="10">
    <source>
        <dbReference type="PROSITE" id="PS51330"/>
    </source>
</evidence>
<dbReference type="PIRSF" id="PIRSF000194">
    <property type="entry name" value="DHFR"/>
    <property type="match status" value="1"/>
</dbReference>
<dbReference type="InterPro" id="IPR017925">
    <property type="entry name" value="DHFR_CS"/>
</dbReference>
<feature type="domain" description="DHFR" evidence="10">
    <location>
        <begin position="1"/>
        <end position="164"/>
    </location>
</feature>
<evidence type="ECO:0000256" key="5">
    <source>
        <dbReference type="ARBA" id="ARBA00022857"/>
    </source>
</evidence>
<keyword evidence="4 8" id="KW-0554">One-carbon metabolism</keyword>
<evidence type="ECO:0000313" key="11">
    <source>
        <dbReference type="EMBL" id="MDD7969775.1"/>
    </source>
</evidence>
<comment type="caution">
    <text evidence="11">The sequence shown here is derived from an EMBL/GenBank/DDBJ whole genome shotgun (WGS) entry which is preliminary data.</text>
</comment>
<dbReference type="SUPFAM" id="SSF53597">
    <property type="entry name" value="Dihydrofolate reductase-like"/>
    <property type="match status" value="1"/>
</dbReference>
<evidence type="ECO:0000313" key="12">
    <source>
        <dbReference type="Proteomes" id="UP001431784"/>
    </source>
</evidence>
<comment type="pathway">
    <text evidence="1 8">Cofactor biosynthesis; tetrahydrofolate biosynthesis; 5,6,7,8-tetrahydrofolate from 7,8-dihydrofolate: step 1/1.</text>
</comment>
<evidence type="ECO:0000256" key="9">
    <source>
        <dbReference type="RuleBase" id="RU004474"/>
    </source>
</evidence>
<evidence type="ECO:0000256" key="4">
    <source>
        <dbReference type="ARBA" id="ARBA00022563"/>
    </source>
</evidence>
<dbReference type="Pfam" id="PF00186">
    <property type="entry name" value="DHFR_1"/>
    <property type="match status" value="1"/>
</dbReference>
<dbReference type="PANTHER" id="PTHR48069:SF3">
    <property type="entry name" value="DIHYDROFOLATE REDUCTASE"/>
    <property type="match status" value="1"/>
</dbReference>
<dbReference type="EMBL" id="JAQZSM010000001">
    <property type="protein sequence ID" value="MDD7969775.1"/>
    <property type="molecule type" value="Genomic_DNA"/>
</dbReference>
<dbReference type="InterPro" id="IPR001796">
    <property type="entry name" value="DHFR_dom"/>
</dbReference>
<reference evidence="11" key="1">
    <citation type="submission" date="2023-02" db="EMBL/GenBank/DDBJ databases">
        <title>Description of Roseinatronobacter alkalisoli sp. nov., an alkaliphilic bacerium isolated from soda soil.</title>
        <authorList>
            <person name="Wei W."/>
        </authorList>
    </citation>
    <scope>NUCLEOTIDE SEQUENCE</scope>
    <source>
        <strain evidence="11">HJB301</strain>
    </source>
</reference>
<comment type="function">
    <text evidence="7 8">Key enzyme in folate metabolism. Catalyzes an essential reaction for de novo glycine and purine synthesis, and for DNA precursor synthesis.</text>
</comment>
<proteinExistence type="inferred from homology"/>
<name>A0ABT5T3T5_9RHOB</name>
<keyword evidence="12" id="KW-1185">Reference proteome</keyword>
<organism evidence="11 12">
    <name type="scientific">Roseinatronobacter alkalisoli</name>
    <dbReference type="NCBI Taxonomy" id="3028235"/>
    <lineage>
        <taxon>Bacteria</taxon>
        <taxon>Pseudomonadati</taxon>
        <taxon>Pseudomonadota</taxon>
        <taxon>Alphaproteobacteria</taxon>
        <taxon>Rhodobacterales</taxon>
        <taxon>Paracoccaceae</taxon>
        <taxon>Roseinatronobacter</taxon>
    </lineage>
</organism>
<comment type="similarity">
    <text evidence="2 8 9">Belongs to the dihydrofolate reductase family.</text>
</comment>
<dbReference type="PANTHER" id="PTHR48069">
    <property type="entry name" value="DIHYDROFOLATE REDUCTASE"/>
    <property type="match status" value="1"/>
</dbReference>
<dbReference type="PRINTS" id="PR00070">
    <property type="entry name" value="DHFR"/>
</dbReference>
<dbReference type="EC" id="1.5.1.3" evidence="3 8"/>